<dbReference type="PANTHER" id="PTHR43142">
    <property type="entry name" value="CARBOXYLIC ESTER HYDROLASE"/>
    <property type="match status" value="1"/>
</dbReference>
<dbReference type="PROSITE" id="PS00122">
    <property type="entry name" value="CARBOXYLESTERASE_B_1"/>
    <property type="match status" value="1"/>
</dbReference>
<dbReference type="InterPro" id="IPR019826">
    <property type="entry name" value="Carboxylesterase_B_AS"/>
</dbReference>
<dbReference type="RefSeq" id="XP_001268182.1">
    <property type="nucleotide sequence ID" value="XM_001268181.1"/>
</dbReference>
<dbReference type="PANTHER" id="PTHR43142:SF11">
    <property type="entry name" value="CARBOXYLIC ESTER HYDROLASE"/>
    <property type="match status" value="1"/>
</dbReference>
<accession>A1CTW9</accession>
<dbReference type="Proteomes" id="UP000006701">
    <property type="component" value="Unassembled WGS sequence"/>
</dbReference>
<dbReference type="KEGG" id="act:ACLA_084510"/>
<keyword evidence="2 3" id="KW-0378">Hydrolase</keyword>
<dbReference type="Pfam" id="PF00135">
    <property type="entry name" value="COesterase"/>
    <property type="match status" value="1"/>
</dbReference>
<dbReference type="EMBL" id="DS027060">
    <property type="protein sequence ID" value="EAW06756.1"/>
    <property type="molecule type" value="Genomic_DNA"/>
</dbReference>
<dbReference type="ESTHER" id="aspcl-a1ctw9">
    <property type="family name" value="Fungal_carboxylesterase_lipase"/>
</dbReference>
<proteinExistence type="inferred from homology"/>
<dbReference type="eggNOG" id="KOG1516">
    <property type="taxonomic scope" value="Eukaryota"/>
</dbReference>
<evidence type="ECO:0000259" key="4">
    <source>
        <dbReference type="Pfam" id="PF00135"/>
    </source>
</evidence>
<dbReference type="SUPFAM" id="SSF53474">
    <property type="entry name" value="alpha/beta-Hydrolases"/>
    <property type="match status" value="1"/>
</dbReference>
<reference evidence="5 6" key="1">
    <citation type="journal article" date="2008" name="PLoS Genet.">
        <title>Genomic islands in the pathogenic filamentous fungus Aspergillus fumigatus.</title>
        <authorList>
            <person name="Fedorova N.D."/>
            <person name="Khaldi N."/>
            <person name="Joardar V.S."/>
            <person name="Maiti R."/>
            <person name="Amedeo P."/>
            <person name="Anderson M.J."/>
            <person name="Crabtree J."/>
            <person name="Silva J.C."/>
            <person name="Badger J.H."/>
            <person name="Albarraq A."/>
            <person name="Angiuoli S."/>
            <person name="Bussey H."/>
            <person name="Bowyer P."/>
            <person name="Cotty P.J."/>
            <person name="Dyer P.S."/>
            <person name="Egan A."/>
            <person name="Galens K."/>
            <person name="Fraser-Liggett C.M."/>
            <person name="Haas B.J."/>
            <person name="Inman J.M."/>
            <person name="Kent R."/>
            <person name="Lemieux S."/>
            <person name="Malavazi I."/>
            <person name="Orvis J."/>
            <person name="Roemer T."/>
            <person name="Ronning C.M."/>
            <person name="Sundaram J.P."/>
            <person name="Sutton G."/>
            <person name="Turner G."/>
            <person name="Venter J.C."/>
            <person name="White O.R."/>
            <person name="Whitty B.R."/>
            <person name="Youngman P."/>
            <person name="Wolfe K.H."/>
            <person name="Goldman G.H."/>
            <person name="Wortman J.R."/>
            <person name="Jiang B."/>
            <person name="Denning D.W."/>
            <person name="Nierman W.C."/>
        </authorList>
    </citation>
    <scope>NUCLEOTIDE SEQUENCE [LARGE SCALE GENOMIC DNA]</scope>
    <source>
        <strain evidence="6">ATCC 1007 / CBS 513.65 / DSM 816 / NCTC 3887 / NRRL 1</strain>
    </source>
</reference>
<dbReference type="GeneID" id="4700327"/>
<feature type="domain" description="Carboxylesterase type B" evidence="4">
    <location>
        <begin position="4"/>
        <end position="440"/>
    </location>
</feature>
<dbReference type="AlphaFoldDB" id="A1CTW9"/>
<evidence type="ECO:0000256" key="2">
    <source>
        <dbReference type="ARBA" id="ARBA00022801"/>
    </source>
</evidence>
<evidence type="ECO:0000313" key="5">
    <source>
        <dbReference type="EMBL" id="EAW06756.1"/>
    </source>
</evidence>
<dbReference type="InterPro" id="IPR002018">
    <property type="entry name" value="CarbesteraseB"/>
</dbReference>
<dbReference type="Gene3D" id="3.40.50.1820">
    <property type="entry name" value="alpha/beta hydrolase"/>
    <property type="match status" value="1"/>
</dbReference>
<dbReference type="OrthoDB" id="3200163at2759"/>
<evidence type="ECO:0000256" key="1">
    <source>
        <dbReference type="ARBA" id="ARBA00005964"/>
    </source>
</evidence>
<evidence type="ECO:0000313" key="6">
    <source>
        <dbReference type="Proteomes" id="UP000006701"/>
    </source>
</evidence>
<gene>
    <name evidence="5" type="ORF">ACLA_084510</name>
</gene>
<organism evidence="5 6">
    <name type="scientific">Aspergillus clavatus (strain ATCC 1007 / CBS 513.65 / DSM 816 / NCTC 3887 / NRRL 1 / QM 1276 / 107)</name>
    <dbReference type="NCBI Taxonomy" id="344612"/>
    <lineage>
        <taxon>Eukaryota</taxon>
        <taxon>Fungi</taxon>
        <taxon>Dikarya</taxon>
        <taxon>Ascomycota</taxon>
        <taxon>Pezizomycotina</taxon>
        <taxon>Eurotiomycetes</taxon>
        <taxon>Eurotiomycetidae</taxon>
        <taxon>Eurotiales</taxon>
        <taxon>Aspergillaceae</taxon>
        <taxon>Aspergillus</taxon>
        <taxon>Aspergillus subgen. Fumigati</taxon>
    </lineage>
</organism>
<comment type="similarity">
    <text evidence="1 3">Belongs to the type-B carboxylesterase/lipase family.</text>
</comment>
<protein>
    <recommendedName>
        <fullName evidence="3">Carboxylic ester hydrolase</fullName>
        <ecNumber evidence="3">3.1.1.-</ecNumber>
    </recommendedName>
</protein>
<dbReference type="GO" id="GO:0016787">
    <property type="term" value="F:hydrolase activity"/>
    <property type="evidence" value="ECO:0007669"/>
    <property type="project" value="UniProtKB-KW"/>
</dbReference>
<dbReference type="InterPro" id="IPR029058">
    <property type="entry name" value="AB_hydrolase_fold"/>
</dbReference>
<evidence type="ECO:0000256" key="3">
    <source>
        <dbReference type="RuleBase" id="RU361235"/>
    </source>
</evidence>
<dbReference type="EC" id="3.1.1.-" evidence="3"/>
<dbReference type="HOGENOM" id="CLU_006586_14_4_1"/>
<name>A1CTW9_ASPCL</name>
<sequence length="530" mass="58383">MTTVLQIKSLGEIRGKDHDGAVQFLGIKYATLKNRFADAVLIERRDGDVLDATKEGPTALSPSFGCDLELGIQHTLPKKDLPQSELDCLNLNITIPSGTTASSKLPVFLFIHGGGLVLGANSWPQFDYVRFVKLSVEKNLPIIAVSINYRLGAVGFLTSEELRQAGYKANNGLRDQRVAMRWVQQHIEAFGGDPENVTLAGMSAGGASVTYQLDSDEPLFKRAIVMSGTSLLIQPLPCDVHEQNYQQAISALRLADLSPQERIQALLKIPGKELLAKIPPSVLSAPAIDEDMVLSFPTYTQVASKNSNIPRGKSWCKDILIGDAQMDASIMALLMVHTKKDCASKFTTAINTALANHPKVARDILDRYKITKEMADDEAFTAILNYINDIAFFAPVLAFAEGWRGNAYVYYFNEGNPWDGPWKDQASHILDLAYLFQNFREFMMPAQQTLAVTFAEDVFKFCHGIEPWPAAIPGDLKTKFTARTYKSSSSVGQVNAPYGEGSSRRSILFDYAGQVSLDELADVLNVFRTL</sequence>
<dbReference type="VEuPathDB" id="FungiDB:ACLA_084510"/>
<keyword evidence="6" id="KW-1185">Reference proteome</keyword>
<dbReference type="OMA" id="SWPQFDY"/>